<accession>A0A6C1KLH7</accession>
<evidence type="ECO:0000256" key="2">
    <source>
        <dbReference type="ARBA" id="ARBA00022723"/>
    </source>
</evidence>
<evidence type="ECO:0000256" key="5">
    <source>
        <dbReference type="SAM" id="SignalP"/>
    </source>
</evidence>
<evidence type="ECO:0000313" key="7">
    <source>
        <dbReference type="EMBL" id="TLX44527.1"/>
    </source>
</evidence>
<dbReference type="Gene3D" id="1.10.760.10">
    <property type="entry name" value="Cytochrome c-like domain"/>
    <property type="match status" value="1"/>
</dbReference>
<keyword evidence="1 4" id="KW-0349">Heme</keyword>
<dbReference type="Pfam" id="PF00034">
    <property type="entry name" value="Cytochrom_C"/>
    <property type="match status" value="1"/>
</dbReference>
<dbReference type="GO" id="GO:0009055">
    <property type="term" value="F:electron transfer activity"/>
    <property type="evidence" value="ECO:0007669"/>
    <property type="project" value="InterPro"/>
</dbReference>
<dbReference type="RefSeq" id="WP_138398013.1">
    <property type="nucleotide sequence ID" value="NZ_JBAFVI010000012.1"/>
</dbReference>
<sequence>MGSRFAAFHLAGAAVAVSAIIAAMATGMVSAPPAQAADAAAGRALAERWCATCHVVGEAPQSAASDAPPFTAIAARDGDISPAWLAFRLLVPHPQMPQVSLSRAQAADLSAYLATLKK</sequence>
<organism evidence="7 8">
    <name type="scientific">Xanthobacter autotrophicus</name>
    <dbReference type="NCBI Taxonomy" id="280"/>
    <lineage>
        <taxon>Bacteria</taxon>
        <taxon>Pseudomonadati</taxon>
        <taxon>Pseudomonadota</taxon>
        <taxon>Alphaproteobacteria</taxon>
        <taxon>Hyphomicrobiales</taxon>
        <taxon>Xanthobacteraceae</taxon>
        <taxon>Xanthobacter</taxon>
    </lineage>
</organism>
<evidence type="ECO:0000256" key="4">
    <source>
        <dbReference type="PROSITE-ProRule" id="PRU00433"/>
    </source>
</evidence>
<evidence type="ECO:0000256" key="3">
    <source>
        <dbReference type="ARBA" id="ARBA00023004"/>
    </source>
</evidence>
<feature type="chain" id="PRO_5025352842" evidence="5">
    <location>
        <begin position="37"/>
        <end position="118"/>
    </location>
</feature>
<gene>
    <name evidence="7" type="ORF">FBQ73_02880</name>
</gene>
<evidence type="ECO:0000259" key="6">
    <source>
        <dbReference type="PROSITE" id="PS51007"/>
    </source>
</evidence>
<feature type="signal peptide" evidence="5">
    <location>
        <begin position="1"/>
        <end position="36"/>
    </location>
</feature>
<dbReference type="InterPro" id="IPR036909">
    <property type="entry name" value="Cyt_c-like_dom_sf"/>
</dbReference>
<evidence type="ECO:0000313" key="8">
    <source>
        <dbReference type="Proteomes" id="UP000305131"/>
    </source>
</evidence>
<dbReference type="SUPFAM" id="SSF46626">
    <property type="entry name" value="Cytochrome c"/>
    <property type="match status" value="1"/>
</dbReference>
<dbReference type="AlphaFoldDB" id="A0A6C1KLH7"/>
<dbReference type="EMBL" id="VAUP01000007">
    <property type="protein sequence ID" value="TLX44527.1"/>
    <property type="molecule type" value="Genomic_DNA"/>
</dbReference>
<dbReference type="GO" id="GO:0020037">
    <property type="term" value="F:heme binding"/>
    <property type="evidence" value="ECO:0007669"/>
    <property type="project" value="InterPro"/>
</dbReference>
<keyword evidence="3 4" id="KW-0408">Iron</keyword>
<protein>
    <submittedName>
        <fullName evidence="7">Cytochrome c</fullName>
    </submittedName>
</protein>
<keyword evidence="5" id="KW-0732">Signal</keyword>
<keyword evidence="2 4" id="KW-0479">Metal-binding</keyword>
<dbReference type="InterPro" id="IPR009056">
    <property type="entry name" value="Cyt_c-like_dom"/>
</dbReference>
<feature type="domain" description="Cytochrome c" evidence="6">
    <location>
        <begin position="37"/>
        <end position="117"/>
    </location>
</feature>
<comment type="caution">
    <text evidence="7">The sequence shown here is derived from an EMBL/GenBank/DDBJ whole genome shotgun (WGS) entry which is preliminary data.</text>
</comment>
<reference evidence="7 8" key="1">
    <citation type="submission" date="2019-05" db="EMBL/GenBank/DDBJ databases">
        <authorList>
            <person name="Zhou X."/>
        </authorList>
    </citation>
    <scope>NUCLEOTIDE SEQUENCE [LARGE SCALE GENOMIC DNA]</scope>
    <source>
        <strain evidence="7 8">DSM 432</strain>
    </source>
</reference>
<dbReference type="GeneID" id="95772398"/>
<name>A0A6C1KLH7_XANAU</name>
<evidence type="ECO:0000256" key="1">
    <source>
        <dbReference type="ARBA" id="ARBA00022617"/>
    </source>
</evidence>
<proteinExistence type="predicted"/>
<dbReference type="Proteomes" id="UP000305131">
    <property type="component" value="Unassembled WGS sequence"/>
</dbReference>
<dbReference type="GO" id="GO:0046872">
    <property type="term" value="F:metal ion binding"/>
    <property type="evidence" value="ECO:0007669"/>
    <property type="project" value="UniProtKB-KW"/>
</dbReference>
<dbReference type="OrthoDB" id="7873796at2"/>
<dbReference type="PROSITE" id="PS51007">
    <property type="entry name" value="CYTC"/>
    <property type="match status" value="1"/>
</dbReference>